<evidence type="ECO:0000256" key="7">
    <source>
        <dbReference type="ARBA" id="ARBA00023136"/>
    </source>
</evidence>
<keyword evidence="6 8" id="KW-1133">Transmembrane helix</keyword>
<keyword evidence="4" id="KW-1003">Cell membrane</keyword>
<accession>A0A7K1LG27</accession>
<dbReference type="OrthoDB" id="4016357at2"/>
<evidence type="ECO:0000256" key="1">
    <source>
        <dbReference type="ARBA" id="ARBA00004651"/>
    </source>
</evidence>
<keyword evidence="10" id="KW-1185">Reference proteome</keyword>
<dbReference type="PANTHER" id="PTHR21716">
    <property type="entry name" value="TRANSMEMBRANE PROTEIN"/>
    <property type="match status" value="1"/>
</dbReference>
<proteinExistence type="inferred from homology"/>
<evidence type="ECO:0000256" key="5">
    <source>
        <dbReference type="ARBA" id="ARBA00022692"/>
    </source>
</evidence>
<reference evidence="9 10" key="1">
    <citation type="submission" date="2019-12" db="EMBL/GenBank/DDBJ databases">
        <authorList>
            <person name="Li J."/>
            <person name="Shi Y."/>
            <person name="Xu G."/>
            <person name="Xiao D."/>
            <person name="Ran X."/>
        </authorList>
    </citation>
    <scope>NUCLEOTIDE SEQUENCE [LARGE SCALE GENOMIC DNA]</scope>
    <source>
        <strain evidence="9 10">JCM 15915</strain>
    </source>
</reference>
<dbReference type="GO" id="GO:0055085">
    <property type="term" value="P:transmembrane transport"/>
    <property type="evidence" value="ECO:0007669"/>
    <property type="project" value="TreeGrafter"/>
</dbReference>
<organism evidence="9 10">
    <name type="scientific">Rothia koreensis</name>
    <dbReference type="NCBI Taxonomy" id="592378"/>
    <lineage>
        <taxon>Bacteria</taxon>
        <taxon>Bacillati</taxon>
        <taxon>Actinomycetota</taxon>
        <taxon>Actinomycetes</taxon>
        <taxon>Micrococcales</taxon>
        <taxon>Micrococcaceae</taxon>
        <taxon>Rothia</taxon>
    </lineage>
</organism>
<feature type="transmembrane region" description="Helical" evidence="8">
    <location>
        <begin position="246"/>
        <end position="271"/>
    </location>
</feature>
<protein>
    <submittedName>
        <fullName evidence="9">AI-2E family transporter</fullName>
    </submittedName>
</protein>
<evidence type="ECO:0000256" key="4">
    <source>
        <dbReference type="ARBA" id="ARBA00022475"/>
    </source>
</evidence>
<feature type="transmembrane region" description="Helical" evidence="8">
    <location>
        <begin position="12"/>
        <end position="31"/>
    </location>
</feature>
<sequence>MDETMPVRNPVQFGFLVTVGVGLALLVYYLAANVGALGGWITGAMFIALGLDPIVRWFESRGLPRIGGVAIVLLGFAGIVVLMATVVIPSIARQALGFINGFPQTFDDFLSSNFMGELDDQFGIRDKVENEAGKFFDTAFSDSSLIGNFLNNLINAGSAVAQVITGTLIVMFLALYFVTSLPTIKAWGIRLAPRSRRRRVAELTEKITQSVGNYVMGQAVVALLNATFALIVMSLVGVNFPLLCAFVVLLLAFVPLVGGVVAGILVTFIALLNGWQSAAVYAICYFAYLQIEAYFISPRIMSKAVAVPGSVAVIAVAGGGALWGVLGAIIAIPVAASAMLLIREVFIPRQDRR</sequence>
<dbReference type="AlphaFoldDB" id="A0A7K1LG27"/>
<feature type="transmembrane region" description="Helical" evidence="8">
    <location>
        <begin position="278"/>
        <end position="297"/>
    </location>
</feature>
<dbReference type="Pfam" id="PF01594">
    <property type="entry name" value="AI-2E_transport"/>
    <property type="match status" value="1"/>
</dbReference>
<keyword evidence="5 8" id="KW-0812">Transmembrane</keyword>
<dbReference type="PANTHER" id="PTHR21716:SF53">
    <property type="entry name" value="PERMEASE PERM-RELATED"/>
    <property type="match status" value="1"/>
</dbReference>
<feature type="transmembrane region" description="Helical" evidence="8">
    <location>
        <begin position="159"/>
        <end position="189"/>
    </location>
</feature>
<evidence type="ECO:0000256" key="3">
    <source>
        <dbReference type="ARBA" id="ARBA00022448"/>
    </source>
</evidence>
<keyword evidence="7 8" id="KW-0472">Membrane</keyword>
<evidence type="ECO:0000256" key="2">
    <source>
        <dbReference type="ARBA" id="ARBA00009773"/>
    </source>
</evidence>
<gene>
    <name evidence="9" type="ORF">GMA10_02420</name>
</gene>
<dbReference type="GO" id="GO:0005886">
    <property type="term" value="C:plasma membrane"/>
    <property type="evidence" value="ECO:0007669"/>
    <property type="project" value="UniProtKB-SubCell"/>
</dbReference>
<name>A0A7K1LG27_9MICC</name>
<feature type="transmembrane region" description="Helical" evidence="8">
    <location>
        <begin position="219"/>
        <end position="240"/>
    </location>
</feature>
<dbReference type="Proteomes" id="UP000462152">
    <property type="component" value="Unassembled WGS sequence"/>
</dbReference>
<evidence type="ECO:0000256" key="8">
    <source>
        <dbReference type="SAM" id="Phobius"/>
    </source>
</evidence>
<feature type="transmembrane region" description="Helical" evidence="8">
    <location>
        <begin position="37"/>
        <end position="55"/>
    </location>
</feature>
<comment type="subcellular location">
    <subcellularLocation>
        <location evidence="1">Cell membrane</location>
        <topology evidence="1">Multi-pass membrane protein</topology>
    </subcellularLocation>
</comment>
<evidence type="ECO:0000313" key="9">
    <source>
        <dbReference type="EMBL" id="MUN54088.1"/>
    </source>
</evidence>
<comment type="caution">
    <text evidence="9">The sequence shown here is derived from an EMBL/GenBank/DDBJ whole genome shotgun (WGS) entry which is preliminary data.</text>
</comment>
<feature type="transmembrane region" description="Helical" evidence="8">
    <location>
        <begin position="67"/>
        <end position="92"/>
    </location>
</feature>
<comment type="similarity">
    <text evidence="2">Belongs to the autoinducer-2 exporter (AI-2E) (TC 2.A.86) family.</text>
</comment>
<evidence type="ECO:0000313" key="10">
    <source>
        <dbReference type="Proteomes" id="UP000462152"/>
    </source>
</evidence>
<feature type="transmembrane region" description="Helical" evidence="8">
    <location>
        <begin position="309"/>
        <end position="342"/>
    </location>
</feature>
<keyword evidence="3" id="KW-0813">Transport</keyword>
<dbReference type="EMBL" id="WOGT01000001">
    <property type="protein sequence ID" value="MUN54088.1"/>
    <property type="molecule type" value="Genomic_DNA"/>
</dbReference>
<evidence type="ECO:0000256" key="6">
    <source>
        <dbReference type="ARBA" id="ARBA00022989"/>
    </source>
</evidence>
<dbReference type="InterPro" id="IPR002549">
    <property type="entry name" value="AI-2E-like"/>
</dbReference>